<dbReference type="EMBL" id="MSTI01000184">
    <property type="protein sequence ID" value="OLV15374.1"/>
    <property type="molecule type" value="Genomic_DNA"/>
</dbReference>
<name>A0A1U7NR40_9DEIO</name>
<dbReference type="OrthoDB" id="68938at2"/>
<dbReference type="Proteomes" id="UP000186607">
    <property type="component" value="Unassembled WGS sequence"/>
</dbReference>
<comment type="caution">
    <text evidence="2">The sequence shown here is derived from an EMBL/GenBank/DDBJ whole genome shotgun (WGS) entry which is preliminary data.</text>
</comment>
<proteinExistence type="predicted"/>
<feature type="compositionally biased region" description="Basic and acidic residues" evidence="1">
    <location>
        <begin position="107"/>
        <end position="122"/>
    </location>
</feature>
<dbReference type="AlphaFoldDB" id="A0A1U7NR40"/>
<evidence type="ECO:0000313" key="3">
    <source>
        <dbReference type="Proteomes" id="UP000186607"/>
    </source>
</evidence>
<keyword evidence="3" id="KW-1185">Reference proteome</keyword>
<feature type="region of interest" description="Disordered" evidence="1">
    <location>
        <begin position="107"/>
        <end position="129"/>
    </location>
</feature>
<sequence length="129" mass="14126">MNPFEIAARWKDQIPATTAHLLEPYVNHGSSVLSGFLLHLLSGDASRAACSADAENRDALGAILAMVAQDFPLECYGRPEAVQQWQGLKHAPPFEVPDSWTATVEELRREGPQYGELERDKQSAAGTVH</sequence>
<dbReference type="STRING" id="249408.BOO71_0015178"/>
<dbReference type="RefSeq" id="WP_075837116.1">
    <property type="nucleotide sequence ID" value="NZ_MSTI01000184.1"/>
</dbReference>
<gene>
    <name evidence="2" type="ORF">BOO71_0015178</name>
</gene>
<evidence type="ECO:0000313" key="2">
    <source>
        <dbReference type="EMBL" id="OLV15374.1"/>
    </source>
</evidence>
<accession>A0A1U7NR40</accession>
<reference evidence="2 3" key="1">
    <citation type="submission" date="2017-01" db="EMBL/GenBank/DDBJ databases">
        <title>Genome Analysis of Deinococcus marmoris KOPRI26562.</title>
        <authorList>
            <person name="Kim J.H."/>
            <person name="Oh H.-M."/>
        </authorList>
    </citation>
    <scope>NUCLEOTIDE SEQUENCE [LARGE SCALE GENOMIC DNA]</scope>
    <source>
        <strain evidence="2 3">KOPRI26562</strain>
    </source>
</reference>
<protein>
    <submittedName>
        <fullName evidence="2">Uncharacterized protein</fullName>
    </submittedName>
</protein>
<evidence type="ECO:0000256" key="1">
    <source>
        <dbReference type="SAM" id="MobiDB-lite"/>
    </source>
</evidence>
<organism evidence="2 3">
    <name type="scientific">Deinococcus marmoris</name>
    <dbReference type="NCBI Taxonomy" id="249408"/>
    <lineage>
        <taxon>Bacteria</taxon>
        <taxon>Thermotogati</taxon>
        <taxon>Deinococcota</taxon>
        <taxon>Deinococci</taxon>
        <taxon>Deinococcales</taxon>
        <taxon>Deinococcaceae</taxon>
        <taxon>Deinococcus</taxon>
    </lineage>
</organism>